<accession>A0AAD4SDF9</accession>
<sequence>DIGICYAVIEYEDATSAQIAIQSSPIHLNGGQVHTEERRTNPSGVRGSMCLLYPRFLFVLSKNSLIFRILFEHLRYIAVSELLTPSTAFI</sequence>
<comment type="caution">
    <text evidence="1">The sequence shown here is derived from an EMBL/GenBank/DDBJ whole genome shotgun (WGS) entry which is preliminary data.</text>
</comment>
<protein>
    <submittedName>
        <fullName evidence="1">Uncharacterized protein</fullName>
    </submittedName>
</protein>
<dbReference type="EMBL" id="JAJJMB010011474">
    <property type="protein sequence ID" value="KAI3902008.1"/>
    <property type="molecule type" value="Genomic_DNA"/>
</dbReference>
<reference evidence="1" key="1">
    <citation type="submission" date="2022-04" db="EMBL/GenBank/DDBJ databases">
        <title>A functionally conserved STORR gene fusion in Papaver species that diverged 16.8 million years ago.</title>
        <authorList>
            <person name="Catania T."/>
        </authorList>
    </citation>
    <scope>NUCLEOTIDE SEQUENCE</scope>
    <source>
        <strain evidence="1">S-188037</strain>
    </source>
</reference>
<keyword evidence="2" id="KW-1185">Reference proteome</keyword>
<gene>
    <name evidence="1" type="ORF">MKW98_013682</name>
</gene>
<name>A0AAD4SDF9_9MAGN</name>
<organism evidence="1 2">
    <name type="scientific">Papaver atlanticum</name>
    <dbReference type="NCBI Taxonomy" id="357466"/>
    <lineage>
        <taxon>Eukaryota</taxon>
        <taxon>Viridiplantae</taxon>
        <taxon>Streptophyta</taxon>
        <taxon>Embryophyta</taxon>
        <taxon>Tracheophyta</taxon>
        <taxon>Spermatophyta</taxon>
        <taxon>Magnoliopsida</taxon>
        <taxon>Ranunculales</taxon>
        <taxon>Papaveraceae</taxon>
        <taxon>Papaveroideae</taxon>
        <taxon>Papaver</taxon>
    </lineage>
</organism>
<feature type="non-terminal residue" evidence="1">
    <location>
        <position position="1"/>
    </location>
</feature>
<evidence type="ECO:0000313" key="2">
    <source>
        <dbReference type="Proteomes" id="UP001202328"/>
    </source>
</evidence>
<dbReference type="Proteomes" id="UP001202328">
    <property type="component" value="Unassembled WGS sequence"/>
</dbReference>
<dbReference type="AlphaFoldDB" id="A0AAD4SDF9"/>
<proteinExistence type="predicted"/>
<evidence type="ECO:0000313" key="1">
    <source>
        <dbReference type="EMBL" id="KAI3902008.1"/>
    </source>
</evidence>